<dbReference type="Pfam" id="PF00501">
    <property type="entry name" value="AMP-binding"/>
    <property type="match status" value="1"/>
</dbReference>
<evidence type="ECO:0000256" key="6">
    <source>
        <dbReference type="ARBA" id="ARBA00047319"/>
    </source>
</evidence>
<dbReference type="Gene3D" id="3.40.50.12780">
    <property type="entry name" value="N-terminal domain of ligase-like"/>
    <property type="match status" value="1"/>
</dbReference>
<dbReference type="Proteomes" id="UP001432027">
    <property type="component" value="Unassembled WGS sequence"/>
</dbReference>
<evidence type="ECO:0000256" key="1">
    <source>
        <dbReference type="ARBA" id="ARBA00006432"/>
    </source>
</evidence>
<comment type="catalytic activity">
    <reaction evidence="6">
        <text>octanoate + ATP + CoA = octanoyl-CoA + AMP + diphosphate</text>
        <dbReference type="Rhea" id="RHEA:33631"/>
        <dbReference type="ChEBI" id="CHEBI:25646"/>
        <dbReference type="ChEBI" id="CHEBI:30616"/>
        <dbReference type="ChEBI" id="CHEBI:33019"/>
        <dbReference type="ChEBI" id="CHEBI:57287"/>
        <dbReference type="ChEBI" id="CHEBI:57386"/>
        <dbReference type="ChEBI" id="CHEBI:456215"/>
    </reaction>
</comment>
<gene>
    <name evidence="10" type="ORF">PENTCL1PPCAC_3124</name>
</gene>
<comment type="catalytic activity">
    <reaction evidence="7">
        <text>a medium-chain fatty acid + ATP + CoA = a medium-chain fatty acyl-CoA + AMP + diphosphate</text>
        <dbReference type="Rhea" id="RHEA:48340"/>
        <dbReference type="ChEBI" id="CHEBI:30616"/>
        <dbReference type="ChEBI" id="CHEBI:33019"/>
        <dbReference type="ChEBI" id="CHEBI:57287"/>
        <dbReference type="ChEBI" id="CHEBI:59558"/>
        <dbReference type="ChEBI" id="CHEBI:90546"/>
        <dbReference type="ChEBI" id="CHEBI:456215"/>
        <dbReference type="EC" id="6.2.1.2"/>
    </reaction>
</comment>
<evidence type="ECO:0000256" key="4">
    <source>
        <dbReference type="ARBA" id="ARBA00039009"/>
    </source>
</evidence>
<evidence type="ECO:0000256" key="2">
    <source>
        <dbReference type="ARBA" id="ARBA00022598"/>
    </source>
</evidence>
<evidence type="ECO:0000259" key="8">
    <source>
        <dbReference type="Pfam" id="PF00501"/>
    </source>
</evidence>
<comment type="similarity">
    <text evidence="1">Belongs to the ATP-dependent AMP-binding enzyme family.</text>
</comment>
<feature type="domain" description="AMP-binding enzyme C-terminal" evidence="9">
    <location>
        <begin position="516"/>
        <end position="594"/>
    </location>
</feature>
<organism evidence="10 11">
    <name type="scientific">Pristionchus entomophagus</name>
    <dbReference type="NCBI Taxonomy" id="358040"/>
    <lineage>
        <taxon>Eukaryota</taxon>
        <taxon>Metazoa</taxon>
        <taxon>Ecdysozoa</taxon>
        <taxon>Nematoda</taxon>
        <taxon>Chromadorea</taxon>
        <taxon>Rhabditida</taxon>
        <taxon>Rhabditina</taxon>
        <taxon>Diplogasteromorpha</taxon>
        <taxon>Diplogasteroidea</taxon>
        <taxon>Neodiplogasteridae</taxon>
        <taxon>Pristionchus</taxon>
    </lineage>
</organism>
<evidence type="ECO:0000313" key="10">
    <source>
        <dbReference type="EMBL" id="GMS80949.1"/>
    </source>
</evidence>
<comment type="function">
    <text evidence="3">Acyl-CoA synthases catalyze the initial reaction in fatty acid metabolism, by forming a thioester with CoA. Has some preference toward medium-chain substrates. Plays a role in adipocyte differentiation.</text>
</comment>
<sequence length="622" mass="69812">RRDTPTSSLRPSERLLKRAQLLAKQMSFRRIFARLPYRYAKRTAHTAHSYVHGTSSHPLLYETIGNRFRTAVEAVPDKTLYVFDHQNVRKTYAEAYKDARRLACALLELGLKPGDRVGIWGPNHYEWVTCQMATAIGGFIQVNINPSYQSEELRFALEKVGVRCLITPRTHKKSDYFRTIQDIIPNLVSAKSGSGHITYRNLPDLEHLVLFGERENVKGAWRYEDLMADGGSISEARLADIEAGIHVDDPVNIQYTSGTTGYPKGATLTHHNLLNNSHFQGLRSMYDHGDHIICIPNPLYHCFGSTMGVLNAMSHKQTTVFPDAGFNPLRTLEVVAKERCTSLYGTPTMFIDILGHLDEIQKKGLSVGSLNAGYIAGAPCPFALCDRLVNELGMRNLSVLYGSTEMSPVVTMSRLEHAPSERIKNVGYVMDHVELLVVDDNGQVAPRGTKGELLARGYCNMRGYYNDEERTKKEMTPDRWYHTGDTASISDDGAVNIVGRTKDMIIRGGENIYPTEIEQFLFKLRGVADAQVIGVPDERMGEAVCAWIRLREGVTDVTPETIKEACKGKIAHYKIPKYVLIKKEADFPLTATGKVKKFELRLMSKKELGLEQVRSHFNEDSA</sequence>
<dbReference type="FunFam" id="3.40.50.12780:FF:000003">
    <property type="entry name" value="Long-chain-fatty-acid--CoA ligase FadD"/>
    <property type="match status" value="1"/>
</dbReference>
<dbReference type="AlphaFoldDB" id="A0AAV5SLG2"/>
<feature type="domain" description="AMP-dependent synthetase/ligase" evidence="8">
    <location>
        <begin position="68"/>
        <end position="465"/>
    </location>
</feature>
<keyword evidence="11" id="KW-1185">Reference proteome</keyword>
<dbReference type="InterPro" id="IPR020845">
    <property type="entry name" value="AMP-binding_CS"/>
</dbReference>
<dbReference type="InterPro" id="IPR000873">
    <property type="entry name" value="AMP-dep_synth/lig_dom"/>
</dbReference>
<dbReference type="GO" id="GO:0031956">
    <property type="term" value="F:medium-chain fatty acid-CoA ligase activity"/>
    <property type="evidence" value="ECO:0007669"/>
    <property type="project" value="UniProtKB-EC"/>
</dbReference>
<evidence type="ECO:0000313" key="11">
    <source>
        <dbReference type="Proteomes" id="UP001432027"/>
    </source>
</evidence>
<evidence type="ECO:0000256" key="3">
    <source>
        <dbReference type="ARBA" id="ARBA00037247"/>
    </source>
</evidence>
<dbReference type="EMBL" id="BTSX01000001">
    <property type="protein sequence ID" value="GMS80949.1"/>
    <property type="molecule type" value="Genomic_DNA"/>
</dbReference>
<reference evidence="10" key="1">
    <citation type="submission" date="2023-10" db="EMBL/GenBank/DDBJ databases">
        <title>Genome assembly of Pristionchus species.</title>
        <authorList>
            <person name="Yoshida K."/>
            <person name="Sommer R.J."/>
        </authorList>
    </citation>
    <scope>NUCLEOTIDE SEQUENCE</scope>
    <source>
        <strain evidence="10">RS0144</strain>
    </source>
</reference>
<evidence type="ECO:0000256" key="7">
    <source>
        <dbReference type="ARBA" id="ARBA00048277"/>
    </source>
</evidence>
<dbReference type="SUPFAM" id="SSF56801">
    <property type="entry name" value="Acetyl-CoA synthetase-like"/>
    <property type="match status" value="1"/>
</dbReference>
<dbReference type="InterPro" id="IPR045851">
    <property type="entry name" value="AMP-bd_C_sf"/>
</dbReference>
<evidence type="ECO:0000256" key="5">
    <source>
        <dbReference type="ARBA" id="ARBA00039638"/>
    </source>
</evidence>
<dbReference type="InterPro" id="IPR025110">
    <property type="entry name" value="AMP-bd_C"/>
</dbReference>
<dbReference type="FunFam" id="3.30.300.30:FF:000008">
    <property type="entry name" value="2,3-dihydroxybenzoate-AMP ligase"/>
    <property type="match status" value="1"/>
</dbReference>
<name>A0AAV5SLG2_9BILA</name>
<feature type="non-terminal residue" evidence="10">
    <location>
        <position position="1"/>
    </location>
</feature>
<dbReference type="PANTHER" id="PTHR43201">
    <property type="entry name" value="ACYL-COA SYNTHETASE"/>
    <property type="match status" value="1"/>
</dbReference>
<proteinExistence type="inferred from homology"/>
<dbReference type="InterPro" id="IPR042099">
    <property type="entry name" value="ANL_N_sf"/>
</dbReference>
<dbReference type="PANTHER" id="PTHR43201:SF5">
    <property type="entry name" value="MEDIUM-CHAIN ACYL-COA LIGASE ACSF2, MITOCHONDRIAL"/>
    <property type="match status" value="1"/>
</dbReference>
<dbReference type="GO" id="GO:0006631">
    <property type="term" value="P:fatty acid metabolic process"/>
    <property type="evidence" value="ECO:0007669"/>
    <property type="project" value="TreeGrafter"/>
</dbReference>
<dbReference type="Gene3D" id="3.30.300.30">
    <property type="match status" value="1"/>
</dbReference>
<evidence type="ECO:0000259" key="9">
    <source>
        <dbReference type="Pfam" id="PF13193"/>
    </source>
</evidence>
<protein>
    <recommendedName>
        <fullName evidence="5">Medium-chain acyl-CoA ligase ACSF2, mitochondrial</fullName>
        <ecNumber evidence="4">6.2.1.2</ecNumber>
    </recommendedName>
</protein>
<comment type="caution">
    <text evidence="10">The sequence shown here is derived from an EMBL/GenBank/DDBJ whole genome shotgun (WGS) entry which is preliminary data.</text>
</comment>
<accession>A0AAV5SLG2</accession>
<dbReference type="EC" id="6.2.1.2" evidence="4"/>
<keyword evidence="2" id="KW-0436">Ligase</keyword>
<dbReference type="PROSITE" id="PS00455">
    <property type="entry name" value="AMP_BINDING"/>
    <property type="match status" value="1"/>
</dbReference>
<dbReference type="Pfam" id="PF13193">
    <property type="entry name" value="AMP-binding_C"/>
    <property type="match status" value="1"/>
</dbReference>